<keyword evidence="3" id="KW-1185">Reference proteome</keyword>
<protein>
    <submittedName>
        <fullName evidence="2">Uncharacterized protein</fullName>
    </submittedName>
</protein>
<evidence type="ECO:0000313" key="3">
    <source>
        <dbReference type="Proteomes" id="UP000823749"/>
    </source>
</evidence>
<sequence>MAIETRPPFTLDLPLTAQRKEKRRRDQLELIRRPPTKAPLLLLPENPHNTTVIATDHSHPQI</sequence>
<evidence type="ECO:0000256" key="1">
    <source>
        <dbReference type="SAM" id="MobiDB-lite"/>
    </source>
</evidence>
<dbReference type="EMBL" id="JACTNZ010000011">
    <property type="protein sequence ID" value="KAG5525082.1"/>
    <property type="molecule type" value="Genomic_DNA"/>
</dbReference>
<feature type="region of interest" description="Disordered" evidence="1">
    <location>
        <begin position="33"/>
        <end position="62"/>
    </location>
</feature>
<dbReference type="Proteomes" id="UP000823749">
    <property type="component" value="Chromosome 11"/>
</dbReference>
<gene>
    <name evidence="2" type="ORF">RHGRI_031682</name>
</gene>
<reference evidence="2" key="1">
    <citation type="submission" date="2020-08" db="EMBL/GenBank/DDBJ databases">
        <title>Plant Genome Project.</title>
        <authorList>
            <person name="Zhang R.-G."/>
        </authorList>
    </citation>
    <scope>NUCLEOTIDE SEQUENCE</scope>
    <source>
        <strain evidence="2">WSP0</strain>
        <tissue evidence="2">Leaf</tissue>
    </source>
</reference>
<proteinExistence type="predicted"/>
<dbReference type="AlphaFoldDB" id="A0AAV6I9I6"/>
<comment type="caution">
    <text evidence="2">The sequence shown here is derived from an EMBL/GenBank/DDBJ whole genome shotgun (WGS) entry which is preliminary data.</text>
</comment>
<evidence type="ECO:0000313" key="2">
    <source>
        <dbReference type="EMBL" id="KAG5525082.1"/>
    </source>
</evidence>
<accession>A0AAV6I9I6</accession>
<organism evidence="2 3">
    <name type="scientific">Rhododendron griersonianum</name>
    <dbReference type="NCBI Taxonomy" id="479676"/>
    <lineage>
        <taxon>Eukaryota</taxon>
        <taxon>Viridiplantae</taxon>
        <taxon>Streptophyta</taxon>
        <taxon>Embryophyta</taxon>
        <taxon>Tracheophyta</taxon>
        <taxon>Spermatophyta</taxon>
        <taxon>Magnoliopsida</taxon>
        <taxon>eudicotyledons</taxon>
        <taxon>Gunneridae</taxon>
        <taxon>Pentapetalae</taxon>
        <taxon>asterids</taxon>
        <taxon>Ericales</taxon>
        <taxon>Ericaceae</taxon>
        <taxon>Ericoideae</taxon>
        <taxon>Rhodoreae</taxon>
        <taxon>Rhododendron</taxon>
    </lineage>
</organism>
<name>A0AAV6I9I6_9ERIC</name>